<evidence type="ECO:0000313" key="2">
    <source>
        <dbReference type="EMBL" id="RDW83618.1"/>
    </source>
</evidence>
<name>A0A3D8SCX4_9EURO</name>
<dbReference type="EMBL" id="PVWQ01000004">
    <property type="protein sequence ID" value="RDW83618.1"/>
    <property type="molecule type" value="Genomic_DNA"/>
</dbReference>
<organism evidence="2 3">
    <name type="scientific">Aspergillus mulundensis</name>
    <dbReference type="NCBI Taxonomy" id="1810919"/>
    <lineage>
        <taxon>Eukaryota</taxon>
        <taxon>Fungi</taxon>
        <taxon>Dikarya</taxon>
        <taxon>Ascomycota</taxon>
        <taxon>Pezizomycotina</taxon>
        <taxon>Eurotiomycetes</taxon>
        <taxon>Eurotiomycetidae</taxon>
        <taxon>Eurotiales</taxon>
        <taxon>Aspergillaceae</taxon>
        <taxon>Aspergillus</taxon>
        <taxon>Aspergillus subgen. Nidulantes</taxon>
    </lineage>
</organism>
<dbReference type="Proteomes" id="UP000256690">
    <property type="component" value="Unassembled WGS sequence"/>
</dbReference>
<sequence length="578" mass="66032">MSPPIRELKVSHPAALLANRISMHLATQTLTDAESTPWLSKHAQLAHRHIHLAQNLLQLGGVEDSLDGFALRDANPENDDQLDGSTTGVFKQGRLVWEAFNDWLRAMYWVFDETDGEFAVGVGQEREDEEAGILVFRPRIYLPLDEVDTSYLRSSLYDLQREMAGTLKVLAHLAQGQADGREEEYTYKNRQALRGHIEQAYDAVMYLRMVKDWVTKAFHEDENESRVAEEASQSAGENAPADNDTESESESDDENASGAPINRIVWTPKDSIEETAFRALFRAKLRLALNQIMNLPLLHTTTTTQRDEHNVAEGFPGLESSEDTDSILKLMSTYPQATWRQINEALGAWTRSQWEEFEWALSYGKADAEDSTVRGIIVEETLNVVCQEILFRRAIAAAIAQAKTLIKDHGPYRRARAQATAHLQARTLSKEDREYHNAETKARVREQIFGNPATRRRYIEKYAGADDLEPWTEREEKARMAKKRKLNDGALVEAEARIRRMEFNERLEGVSEERTKQLELRLGLDSVLEEVAVLDDDGALQVEEDDAGLGWEEDRRRTRRLFMAFMKRAFMRVLFFDN</sequence>
<dbReference type="GeneID" id="38114314"/>
<feature type="compositionally biased region" description="Acidic residues" evidence="1">
    <location>
        <begin position="243"/>
        <end position="255"/>
    </location>
</feature>
<evidence type="ECO:0000256" key="1">
    <source>
        <dbReference type="SAM" id="MobiDB-lite"/>
    </source>
</evidence>
<dbReference type="RefSeq" id="XP_026604956.1">
    <property type="nucleotide sequence ID" value="XM_026745960.1"/>
</dbReference>
<protein>
    <submittedName>
        <fullName evidence="2">Uncharacterized protein</fullName>
    </submittedName>
</protein>
<proteinExistence type="predicted"/>
<feature type="region of interest" description="Disordered" evidence="1">
    <location>
        <begin position="221"/>
        <end position="262"/>
    </location>
</feature>
<accession>A0A3D8SCX4</accession>
<keyword evidence="3" id="KW-1185">Reference proteome</keyword>
<evidence type="ECO:0000313" key="3">
    <source>
        <dbReference type="Proteomes" id="UP000256690"/>
    </source>
</evidence>
<reference evidence="2 3" key="1">
    <citation type="journal article" date="2018" name="IMA Fungus">
        <title>IMA Genome-F 9: Draft genome sequence of Annulohypoxylon stygium, Aspergillus mulundensis, Berkeleyomyces basicola (syn. Thielaviopsis basicola), Ceratocystis smalleyi, two Cercospora beticola strains, Coleophoma cylindrospora, Fusarium fracticaudum, Phialophora cf. hyalina, and Morchella septimelata.</title>
        <authorList>
            <person name="Wingfield B.D."/>
            <person name="Bills G.F."/>
            <person name="Dong Y."/>
            <person name="Huang W."/>
            <person name="Nel W.J."/>
            <person name="Swalarsk-Parry B.S."/>
            <person name="Vaghefi N."/>
            <person name="Wilken P.M."/>
            <person name="An Z."/>
            <person name="de Beer Z.W."/>
            <person name="De Vos L."/>
            <person name="Chen L."/>
            <person name="Duong T.A."/>
            <person name="Gao Y."/>
            <person name="Hammerbacher A."/>
            <person name="Kikkert J.R."/>
            <person name="Li Y."/>
            <person name="Li H."/>
            <person name="Li K."/>
            <person name="Li Q."/>
            <person name="Liu X."/>
            <person name="Ma X."/>
            <person name="Naidoo K."/>
            <person name="Pethybridge S.J."/>
            <person name="Sun J."/>
            <person name="Steenkamp E.T."/>
            <person name="van der Nest M.A."/>
            <person name="van Wyk S."/>
            <person name="Wingfield M.J."/>
            <person name="Xiong C."/>
            <person name="Yue Q."/>
            <person name="Zhang X."/>
        </authorList>
    </citation>
    <scope>NUCLEOTIDE SEQUENCE [LARGE SCALE GENOMIC DNA]</scope>
    <source>
        <strain evidence="2 3">DSM 5745</strain>
    </source>
</reference>
<dbReference type="AlphaFoldDB" id="A0A3D8SCX4"/>
<comment type="caution">
    <text evidence="2">The sequence shown here is derived from an EMBL/GenBank/DDBJ whole genome shotgun (WGS) entry which is preliminary data.</text>
</comment>
<gene>
    <name evidence="2" type="ORF">DSM5745_03944</name>
</gene>